<keyword evidence="4 8" id="KW-0418">Kinase</keyword>
<protein>
    <submittedName>
        <fullName evidence="8">Protein kinase</fullName>
    </submittedName>
</protein>
<keyword evidence="3" id="KW-0547">Nucleotide-binding</keyword>
<evidence type="ECO:0000259" key="7">
    <source>
        <dbReference type="PROSITE" id="PS50011"/>
    </source>
</evidence>
<dbReference type="VEuPathDB" id="MicrosporidiaDB:CWI39_0050p0040"/>
<keyword evidence="1" id="KW-0723">Serine/threonine-protein kinase</keyword>
<dbReference type="AlphaFoldDB" id="A0A4Q9L4Z7"/>
<dbReference type="PANTHER" id="PTHR24345:SF91">
    <property type="entry name" value="SERINE_THREONINE-PROTEIN KINASE PLK4"/>
    <property type="match status" value="1"/>
</dbReference>
<evidence type="ECO:0000256" key="1">
    <source>
        <dbReference type="ARBA" id="ARBA00022527"/>
    </source>
</evidence>
<keyword evidence="2" id="KW-0808">Transferase</keyword>
<feature type="chain" id="PRO_5020334950" evidence="6">
    <location>
        <begin position="19"/>
        <end position="455"/>
    </location>
</feature>
<evidence type="ECO:0000256" key="5">
    <source>
        <dbReference type="ARBA" id="ARBA00022840"/>
    </source>
</evidence>
<name>A0A4Q9L4Z7_9MICR</name>
<evidence type="ECO:0000313" key="8">
    <source>
        <dbReference type="EMBL" id="TBU02306.1"/>
    </source>
</evidence>
<sequence length="455" mass="53849">MKNISFIILIYKFLNVWSSCFLEKNNNTTAVSDAINIGNFCETENEKADTMPDIITLETDGGELDTYRIHYIDEGSSANVYKGKNFQKNETFALKLYPKDDKNGFENEKEIYKLLKSEYIPKIYGTARYQEKYKVLILEYFECTLYDYFKKNLVKNLEMFVIIKHILFGLRLLHDNEIIHNDLKSNNIFIVEDLQIKIIDFGLSCTENNLYFIFEDYNPKEINQYTYISPEVRNSISYTTKADIWSLGSLIKDIVSYLCPKYFSKVDLEYITKIICACHSNDFMQRPSAKSLSYCSIFDIMYPFLDILKNESIEKLIFSSFMFFIKDKNKITFCFNLRRIYLYCIKSSSNQHTIDQKLFGYLDDHKFLKSVFKDKHIFLSQYRFFFISIDNSNLFSVMDLDYRTLIMVEECCKNFALLLESPISTVNLFQGIYQNIQKLEENKIFKILKKELEQD</sequence>
<dbReference type="CDD" id="cd00180">
    <property type="entry name" value="PKc"/>
    <property type="match status" value="1"/>
</dbReference>
<dbReference type="PROSITE" id="PS50011">
    <property type="entry name" value="PROTEIN_KINASE_DOM"/>
    <property type="match status" value="1"/>
</dbReference>
<evidence type="ECO:0000256" key="3">
    <source>
        <dbReference type="ARBA" id="ARBA00022741"/>
    </source>
</evidence>
<dbReference type="InterPro" id="IPR008271">
    <property type="entry name" value="Ser/Thr_kinase_AS"/>
</dbReference>
<dbReference type="PANTHER" id="PTHR24345">
    <property type="entry name" value="SERINE/THREONINE-PROTEIN KINASE PLK"/>
    <property type="match status" value="1"/>
</dbReference>
<dbReference type="SUPFAM" id="SSF56112">
    <property type="entry name" value="Protein kinase-like (PK-like)"/>
    <property type="match status" value="1"/>
</dbReference>
<comment type="caution">
    <text evidence="8">The sequence shown here is derived from an EMBL/GenBank/DDBJ whole genome shotgun (WGS) entry which is preliminary data.</text>
</comment>
<keyword evidence="6" id="KW-0732">Signal</keyword>
<dbReference type="GO" id="GO:0004674">
    <property type="term" value="F:protein serine/threonine kinase activity"/>
    <property type="evidence" value="ECO:0007669"/>
    <property type="project" value="UniProtKB-KW"/>
</dbReference>
<dbReference type="Pfam" id="PF00069">
    <property type="entry name" value="Pkinase"/>
    <property type="match status" value="1"/>
</dbReference>
<feature type="signal peptide" evidence="6">
    <location>
        <begin position="1"/>
        <end position="18"/>
    </location>
</feature>
<accession>A0A4Q9L4Z7</accession>
<dbReference type="STRING" id="148818.A0A4Q9L4Z7"/>
<dbReference type="Gene3D" id="1.10.510.10">
    <property type="entry name" value="Transferase(Phosphotransferase) domain 1"/>
    <property type="match status" value="1"/>
</dbReference>
<gene>
    <name evidence="8" type="ORF">CWI36_1144p0010</name>
</gene>
<dbReference type="EMBL" id="PITI01001144">
    <property type="protein sequence ID" value="TBU02306.1"/>
    <property type="molecule type" value="Genomic_DNA"/>
</dbReference>
<dbReference type="GO" id="GO:0005634">
    <property type="term" value="C:nucleus"/>
    <property type="evidence" value="ECO:0007669"/>
    <property type="project" value="TreeGrafter"/>
</dbReference>
<evidence type="ECO:0000256" key="2">
    <source>
        <dbReference type="ARBA" id="ARBA00022679"/>
    </source>
</evidence>
<feature type="domain" description="Protein kinase" evidence="7">
    <location>
        <begin position="66"/>
        <end position="368"/>
    </location>
</feature>
<dbReference type="PROSITE" id="PS00108">
    <property type="entry name" value="PROTEIN_KINASE_ST"/>
    <property type="match status" value="1"/>
</dbReference>
<dbReference type="VEuPathDB" id="MicrosporidiaDB:CWI36_1144p0010"/>
<proteinExistence type="predicted"/>
<evidence type="ECO:0000256" key="4">
    <source>
        <dbReference type="ARBA" id="ARBA00022777"/>
    </source>
</evidence>
<reference evidence="8 9" key="1">
    <citation type="submission" date="2017-12" db="EMBL/GenBank/DDBJ databases">
        <authorList>
            <person name="Pombert J.-F."/>
            <person name="Haag K.L."/>
            <person name="Ebert D."/>
        </authorList>
    </citation>
    <scope>NUCLEOTIDE SEQUENCE [LARGE SCALE GENOMIC DNA]</scope>
    <source>
        <strain evidence="8">BE-OM-2</strain>
    </source>
</reference>
<evidence type="ECO:0000256" key="6">
    <source>
        <dbReference type="SAM" id="SignalP"/>
    </source>
</evidence>
<evidence type="ECO:0000313" key="9">
    <source>
        <dbReference type="Proteomes" id="UP000291404"/>
    </source>
</evidence>
<keyword evidence="5" id="KW-0067">ATP-binding</keyword>
<dbReference type="GO" id="GO:0005524">
    <property type="term" value="F:ATP binding"/>
    <property type="evidence" value="ECO:0007669"/>
    <property type="project" value="UniProtKB-KW"/>
</dbReference>
<dbReference type="InterPro" id="IPR011009">
    <property type="entry name" value="Kinase-like_dom_sf"/>
</dbReference>
<organism evidence="8 9">
    <name type="scientific">Hamiltosporidium magnivora</name>
    <dbReference type="NCBI Taxonomy" id="148818"/>
    <lineage>
        <taxon>Eukaryota</taxon>
        <taxon>Fungi</taxon>
        <taxon>Fungi incertae sedis</taxon>
        <taxon>Microsporidia</taxon>
        <taxon>Dubosqiidae</taxon>
        <taxon>Hamiltosporidium</taxon>
    </lineage>
</organism>
<dbReference type="Proteomes" id="UP000291404">
    <property type="component" value="Unassembled WGS sequence"/>
</dbReference>
<dbReference type="InterPro" id="IPR000719">
    <property type="entry name" value="Prot_kinase_dom"/>
</dbReference>
<dbReference type="SMART" id="SM00220">
    <property type="entry name" value="S_TKc"/>
    <property type="match status" value="1"/>
</dbReference>
<keyword evidence="9" id="KW-1185">Reference proteome</keyword>